<dbReference type="eggNOG" id="ENOG5030SQC">
    <property type="taxonomic scope" value="Bacteria"/>
</dbReference>
<dbReference type="SUPFAM" id="SSF52402">
    <property type="entry name" value="Adenine nucleotide alpha hydrolases-like"/>
    <property type="match status" value="1"/>
</dbReference>
<sequence>MYRSILVAFAFSDAGRDALAMAAGLARHHMAKLHIFHALDYKLMNLAPDDDSCELACTEAEERFAREHGDALADVEATFDCRPADPAMEICRLAREREFDLIVMGCHRRKLARIDYTGMTILEKSPCPVLLVPHRDTPAISCADA</sequence>
<comment type="similarity">
    <text evidence="1">Belongs to the universal stress protein A family.</text>
</comment>
<gene>
    <name evidence="3" type="ORF">dsat_1198</name>
</gene>
<dbReference type="PANTHER" id="PTHR46268">
    <property type="entry name" value="STRESS RESPONSE PROTEIN NHAX"/>
    <property type="match status" value="1"/>
</dbReference>
<dbReference type="Gene3D" id="3.40.50.620">
    <property type="entry name" value="HUPs"/>
    <property type="match status" value="1"/>
</dbReference>
<dbReference type="EMBL" id="ATHI01000030">
    <property type="protein sequence ID" value="EPR31071.1"/>
    <property type="molecule type" value="Genomic_DNA"/>
</dbReference>
<dbReference type="Pfam" id="PF00582">
    <property type="entry name" value="Usp"/>
    <property type="match status" value="1"/>
</dbReference>
<feature type="domain" description="UspA" evidence="2">
    <location>
        <begin position="1"/>
        <end position="133"/>
    </location>
</feature>
<dbReference type="InterPro" id="IPR014729">
    <property type="entry name" value="Rossmann-like_a/b/a_fold"/>
</dbReference>
<evidence type="ECO:0000313" key="4">
    <source>
        <dbReference type="Proteomes" id="UP000014975"/>
    </source>
</evidence>
<dbReference type="CDD" id="cd00293">
    <property type="entry name" value="USP-like"/>
    <property type="match status" value="1"/>
</dbReference>
<dbReference type="PATRIC" id="fig|1121439.3.peg.2582"/>
<reference evidence="3 4" key="1">
    <citation type="journal article" date="2013" name="Genome Announc.">
        <title>Draft genome sequences for three mercury-methylating, sulfate-reducing bacteria.</title>
        <authorList>
            <person name="Brown S.D."/>
            <person name="Hurt R.A.Jr."/>
            <person name="Gilmour C.C."/>
            <person name="Elias D.A."/>
        </authorList>
    </citation>
    <scope>NUCLEOTIDE SEQUENCE [LARGE SCALE GENOMIC DNA]</scope>
    <source>
        <strain evidence="3 4">DSM 16529</strain>
    </source>
</reference>
<dbReference type="PANTHER" id="PTHR46268:SF6">
    <property type="entry name" value="UNIVERSAL STRESS PROTEIN UP12"/>
    <property type="match status" value="1"/>
</dbReference>
<dbReference type="OrthoDB" id="5465220at2"/>
<dbReference type="AlphaFoldDB" id="S7T3A0"/>
<organism evidence="3 4">
    <name type="scientific">Alkalidesulfovibrio alkalitolerans DSM 16529</name>
    <dbReference type="NCBI Taxonomy" id="1121439"/>
    <lineage>
        <taxon>Bacteria</taxon>
        <taxon>Pseudomonadati</taxon>
        <taxon>Thermodesulfobacteriota</taxon>
        <taxon>Desulfovibrionia</taxon>
        <taxon>Desulfovibrionales</taxon>
        <taxon>Desulfovibrionaceae</taxon>
        <taxon>Alkalidesulfovibrio</taxon>
    </lineage>
</organism>
<dbReference type="RefSeq" id="WP_020887895.1">
    <property type="nucleotide sequence ID" value="NZ_ATHI01000030.1"/>
</dbReference>
<accession>S7T3A0</accession>
<keyword evidence="4" id="KW-1185">Reference proteome</keyword>
<protein>
    <submittedName>
        <fullName evidence="3">UspA domain-containing protein</fullName>
    </submittedName>
</protein>
<dbReference type="Proteomes" id="UP000014975">
    <property type="component" value="Unassembled WGS sequence"/>
</dbReference>
<dbReference type="STRING" id="1121439.dsat_1198"/>
<evidence type="ECO:0000313" key="3">
    <source>
        <dbReference type="EMBL" id="EPR31071.1"/>
    </source>
</evidence>
<evidence type="ECO:0000256" key="1">
    <source>
        <dbReference type="ARBA" id="ARBA00008791"/>
    </source>
</evidence>
<evidence type="ECO:0000259" key="2">
    <source>
        <dbReference type="Pfam" id="PF00582"/>
    </source>
</evidence>
<dbReference type="InterPro" id="IPR006016">
    <property type="entry name" value="UspA"/>
</dbReference>
<proteinExistence type="inferred from homology"/>
<name>S7T3A0_9BACT</name>
<comment type="caution">
    <text evidence="3">The sequence shown here is derived from an EMBL/GenBank/DDBJ whole genome shotgun (WGS) entry which is preliminary data.</text>
</comment>